<dbReference type="Proteomes" id="UP000183832">
    <property type="component" value="Unassembled WGS sequence"/>
</dbReference>
<dbReference type="InterPro" id="IPR017703">
    <property type="entry name" value="YgfZ/GCV_T_CS"/>
</dbReference>
<dbReference type="AlphaFoldDB" id="A0A1J1J5T3"/>
<feature type="domain" description="CAF17 C-terminal" evidence="5">
    <location>
        <begin position="225"/>
        <end position="283"/>
    </location>
</feature>
<dbReference type="Pfam" id="PF25455">
    <property type="entry name" value="Beta-barrel_CAF17_C"/>
    <property type="match status" value="1"/>
</dbReference>
<organism evidence="6 7">
    <name type="scientific">Clunio marinus</name>
    <dbReference type="NCBI Taxonomy" id="568069"/>
    <lineage>
        <taxon>Eukaryota</taxon>
        <taxon>Metazoa</taxon>
        <taxon>Ecdysozoa</taxon>
        <taxon>Arthropoda</taxon>
        <taxon>Hexapoda</taxon>
        <taxon>Insecta</taxon>
        <taxon>Pterygota</taxon>
        <taxon>Neoptera</taxon>
        <taxon>Endopterygota</taxon>
        <taxon>Diptera</taxon>
        <taxon>Nematocera</taxon>
        <taxon>Chironomoidea</taxon>
        <taxon>Chironomidae</taxon>
        <taxon>Clunio</taxon>
    </lineage>
</organism>
<dbReference type="OrthoDB" id="191995at2759"/>
<evidence type="ECO:0000256" key="1">
    <source>
        <dbReference type="ARBA" id="ARBA00004173"/>
    </source>
</evidence>
<reference evidence="6 7" key="1">
    <citation type="submission" date="2015-04" db="EMBL/GenBank/DDBJ databases">
        <authorList>
            <person name="Syromyatnikov M.Y."/>
            <person name="Popov V.N."/>
        </authorList>
    </citation>
    <scope>NUCLEOTIDE SEQUENCE [LARGE SCALE GENOMIC DNA]</scope>
</reference>
<dbReference type="NCBIfam" id="TIGR03317">
    <property type="entry name" value="ygfZ_signature"/>
    <property type="match status" value="1"/>
</dbReference>
<dbReference type="SUPFAM" id="SSF103025">
    <property type="entry name" value="Folate-binding domain"/>
    <property type="match status" value="1"/>
</dbReference>
<evidence type="ECO:0000259" key="4">
    <source>
        <dbReference type="Pfam" id="PF10170"/>
    </source>
</evidence>
<evidence type="ECO:0000256" key="2">
    <source>
        <dbReference type="ARBA" id="ARBA00022946"/>
    </source>
</evidence>
<keyword evidence="7" id="KW-1185">Reference proteome</keyword>
<dbReference type="STRING" id="568069.A0A1J1J5T3"/>
<feature type="domain" description="Cysteine-rich DPF motif" evidence="4">
    <location>
        <begin position="308"/>
        <end position="407"/>
    </location>
</feature>
<dbReference type="EMBL" id="CVRI01000073">
    <property type="protein sequence ID" value="CRL07749.1"/>
    <property type="molecule type" value="Genomic_DNA"/>
</dbReference>
<dbReference type="PANTHER" id="PTHR22602:SF0">
    <property type="entry name" value="TRANSFERASE CAF17, MITOCHONDRIAL-RELATED"/>
    <property type="match status" value="1"/>
</dbReference>
<dbReference type="GO" id="GO:0005759">
    <property type="term" value="C:mitochondrial matrix"/>
    <property type="evidence" value="ECO:0007669"/>
    <property type="project" value="TreeGrafter"/>
</dbReference>
<dbReference type="InterPro" id="IPR057460">
    <property type="entry name" value="CAF17_C"/>
</dbReference>
<dbReference type="Pfam" id="PF10170">
    <property type="entry name" value="C6_DPF"/>
    <property type="match status" value="1"/>
</dbReference>
<proteinExistence type="predicted"/>
<dbReference type="Gene3D" id="3.30.1360.120">
    <property type="entry name" value="Probable tRNA modification gtpase trme, domain 1"/>
    <property type="match status" value="1"/>
</dbReference>
<sequence length="417" mass="47838">MNRLFSLNTTRSLIRCSGAKIETSQFLQGLITNDMNHLVQDNSCIYTLFLNKAGRVLYDSIVYKTPVTDDSKEDFLIECDASVVNSLKKHLKLYRVRRKIEIALSEDHDVWCFQGSTELLKSSKDLKICTDPRLKEIGSRIISPKDQNLKNFLKESLPEVQEASNEDYVAHRYKFGICEGVIDLPPEKALPLESNCDYMHGVSFHKGCYIGQELTARTHHTGVIRKRLMPVFFEKEITFKADEVNDVKDEENKSVGKIRNIVGQYGLGLLRIEQMSLEAVKIEEDTKSYRKDKIDEKTKEDEPEKIKFQCSTCSMSEMVDYFGKSPTFIRNIELVEDSYVMKDPFTAPPTRNGTRSFTEYFIVLGSHCVMCNSVVCKDCSLFYKSTFCYSCAHSEVTQFPLEVQSKIRKEILAIKNI</sequence>
<dbReference type="GO" id="GO:0016226">
    <property type="term" value="P:iron-sulfur cluster assembly"/>
    <property type="evidence" value="ECO:0007669"/>
    <property type="project" value="TreeGrafter"/>
</dbReference>
<evidence type="ECO:0000313" key="6">
    <source>
        <dbReference type="EMBL" id="CRL07749.1"/>
    </source>
</evidence>
<protein>
    <submittedName>
        <fullName evidence="6">CLUMA_CG020703, isoform A</fullName>
    </submittedName>
</protein>
<dbReference type="InterPro" id="IPR045179">
    <property type="entry name" value="YgfZ/GcvT"/>
</dbReference>
<evidence type="ECO:0000256" key="3">
    <source>
        <dbReference type="ARBA" id="ARBA00023128"/>
    </source>
</evidence>
<evidence type="ECO:0000313" key="7">
    <source>
        <dbReference type="Proteomes" id="UP000183832"/>
    </source>
</evidence>
<dbReference type="PRINTS" id="PR01995">
    <property type="entry name" value="UPF0595"/>
</dbReference>
<evidence type="ECO:0000259" key="5">
    <source>
        <dbReference type="Pfam" id="PF25455"/>
    </source>
</evidence>
<comment type="subcellular location">
    <subcellularLocation>
        <location evidence="1">Mitochondrion</location>
    </subcellularLocation>
</comment>
<gene>
    <name evidence="6" type="ORF">CLUMA_CG020703</name>
</gene>
<dbReference type="InterPro" id="IPR018785">
    <property type="entry name" value="CDPF1_dom"/>
</dbReference>
<accession>A0A1J1J5T3</accession>
<name>A0A1J1J5T3_9DIPT</name>
<dbReference type="PANTHER" id="PTHR22602">
    <property type="entry name" value="TRANSFERASE CAF17, MITOCHONDRIAL-RELATED"/>
    <property type="match status" value="1"/>
</dbReference>
<dbReference type="InterPro" id="IPR027266">
    <property type="entry name" value="TrmE/GcvT-like"/>
</dbReference>
<keyword evidence="2" id="KW-0809">Transit peptide</keyword>
<keyword evidence="3" id="KW-0496">Mitochondrion</keyword>